<dbReference type="SUPFAM" id="SSF51182">
    <property type="entry name" value="RmlC-like cupins"/>
    <property type="match status" value="1"/>
</dbReference>
<dbReference type="Proteomes" id="UP001620262">
    <property type="component" value="Unassembled WGS sequence"/>
</dbReference>
<dbReference type="EMBL" id="JBJDOT010000028">
    <property type="protein sequence ID" value="MFK3865688.1"/>
    <property type="molecule type" value="Genomic_DNA"/>
</dbReference>
<evidence type="ECO:0000259" key="1">
    <source>
        <dbReference type="Pfam" id="PF07883"/>
    </source>
</evidence>
<evidence type="ECO:0000313" key="2">
    <source>
        <dbReference type="EMBL" id="MFK3865688.1"/>
    </source>
</evidence>
<protein>
    <submittedName>
        <fullName evidence="2">Cupin domain-containing protein</fullName>
    </submittedName>
</protein>
<sequence length="131" mass="14651">MPKSVSITISDEFSRIKLLKNRTPETSEEEAKNAFALLSEYRDGGVYIANYSGSSEWERHPIGDEFVQVLGGETTLILLDGEIEQRNTLFSGQMLVIPKGVWHRFESPNGVKVMTITPQPTEHSLELPVGM</sequence>
<dbReference type="Pfam" id="PF07883">
    <property type="entry name" value="Cupin_2"/>
    <property type="match status" value="1"/>
</dbReference>
<accession>A0ABW8L2A7</accession>
<comment type="caution">
    <text evidence="2">The sequence shown here is derived from an EMBL/GenBank/DDBJ whole genome shotgun (WGS) entry which is preliminary data.</text>
</comment>
<proteinExistence type="predicted"/>
<evidence type="ECO:0000313" key="3">
    <source>
        <dbReference type="Proteomes" id="UP001620262"/>
    </source>
</evidence>
<reference evidence="2 3" key="1">
    <citation type="submission" date="2024-11" db="EMBL/GenBank/DDBJ databases">
        <title>The Natural Products Discovery Center: Release of the First 8490 Sequenced Strains for Exploring Actinobacteria Biosynthetic Diversity.</title>
        <authorList>
            <person name="Kalkreuter E."/>
            <person name="Kautsar S.A."/>
            <person name="Yang D."/>
            <person name="Bader C.D."/>
            <person name="Teijaro C.N."/>
            <person name="Fluegel L."/>
            <person name="Davis C.M."/>
            <person name="Simpson J.R."/>
            <person name="Lauterbach L."/>
            <person name="Steele A.D."/>
            <person name="Gui C."/>
            <person name="Meng S."/>
            <person name="Li G."/>
            <person name="Viehrig K."/>
            <person name="Ye F."/>
            <person name="Su P."/>
            <person name="Kiefer A.F."/>
            <person name="Nichols A."/>
            <person name="Cepeda A.J."/>
            <person name="Yan W."/>
            <person name="Fan B."/>
            <person name="Jiang Y."/>
            <person name="Adhikari A."/>
            <person name="Zheng C.-J."/>
            <person name="Schuster L."/>
            <person name="Cowan T.M."/>
            <person name="Smanski M.J."/>
            <person name="Chevrette M.G."/>
            <person name="De Carvalho L.P.S."/>
            <person name="Shen B."/>
        </authorList>
    </citation>
    <scope>NUCLEOTIDE SEQUENCE [LARGE SCALE GENOMIC DNA]</scope>
    <source>
        <strain evidence="2 3">NPDC078403</strain>
    </source>
</reference>
<name>A0ABW8L2A7_9GAMM</name>
<dbReference type="InterPro" id="IPR011051">
    <property type="entry name" value="RmlC_Cupin_sf"/>
</dbReference>
<keyword evidence="3" id="KW-1185">Reference proteome</keyword>
<dbReference type="Gene3D" id="2.60.120.10">
    <property type="entry name" value="Jelly Rolls"/>
    <property type="match status" value="1"/>
</dbReference>
<dbReference type="InterPro" id="IPR014710">
    <property type="entry name" value="RmlC-like_jellyroll"/>
</dbReference>
<gene>
    <name evidence="2" type="ORF">ACI2JU_17690</name>
</gene>
<dbReference type="RefSeq" id="WP_182762042.1">
    <property type="nucleotide sequence ID" value="NZ_JBJDOT010000028.1"/>
</dbReference>
<feature type="domain" description="Cupin type-2" evidence="1">
    <location>
        <begin position="53"/>
        <end position="109"/>
    </location>
</feature>
<dbReference type="InterPro" id="IPR013096">
    <property type="entry name" value="Cupin_2"/>
</dbReference>
<organism evidence="2 3">
    <name type="scientific">Pseudoalteromonas rhizosphaerae</name>
    <dbReference type="NCBI Taxonomy" id="2518973"/>
    <lineage>
        <taxon>Bacteria</taxon>
        <taxon>Pseudomonadati</taxon>
        <taxon>Pseudomonadota</taxon>
        <taxon>Gammaproteobacteria</taxon>
        <taxon>Alteromonadales</taxon>
        <taxon>Pseudoalteromonadaceae</taxon>
        <taxon>Pseudoalteromonas</taxon>
    </lineage>
</organism>